<comment type="caution">
    <text evidence="1">The sequence shown here is derived from an EMBL/GenBank/DDBJ whole genome shotgun (WGS) entry which is preliminary data.</text>
</comment>
<keyword evidence="2" id="KW-1185">Reference proteome</keyword>
<protein>
    <submittedName>
        <fullName evidence="1">Uncharacterized protein</fullName>
    </submittedName>
</protein>
<proteinExistence type="predicted"/>
<organism evidence="1 2">
    <name type="scientific">Paracoccus aestuarii</name>
    <dbReference type="NCBI Taxonomy" id="453842"/>
    <lineage>
        <taxon>Bacteria</taxon>
        <taxon>Pseudomonadati</taxon>
        <taxon>Pseudomonadota</taxon>
        <taxon>Alphaproteobacteria</taxon>
        <taxon>Rhodobacterales</taxon>
        <taxon>Paracoccaceae</taxon>
        <taxon>Paracoccus</taxon>
    </lineage>
</organism>
<dbReference type="EMBL" id="QZEV01000114">
    <property type="protein sequence ID" value="RJK98616.1"/>
    <property type="molecule type" value="Genomic_DNA"/>
</dbReference>
<accession>A0A418ZRW9</accession>
<evidence type="ECO:0000313" key="1">
    <source>
        <dbReference type="EMBL" id="RJK98616.1"/>
    </source>
</evidence>
<name>A0A418ZRW9_9RHOB</name>
<gene>
    <name evidence="1" type="ORF">D3P06_15770</name>
</gene>
<dbReference type="AlphaFoldDB" id="A0A418ZRW9"/>
<reference evidence="1 2" key="1">
    <citation type="submission" date="2018-09" db="EMBL/GenBank/DDBJ databases">
        <title>Paracoccus onubensis nov. sp. a moderate halophilic bacterium isolated from Gruta de las Maravillas (Aracena, Spain).</title>
        <authorList>
            <person name="Jurado V."/>
            <person name="Gutierrez-Patricio S."/>
            <person name="Gonzalez-Pimentel J.L."/>
            <person name="Laiz L."/>
            <person name="Saiz-Jimenez C."/>
        </authorList>
    </citation>
    <scope>NUCLEOTIDE SEQUENCE [LARGE SCALE GENOMIC DNA]</scope>
    <source>
        <strain evidence="1 2">DSM 19484</strain>
    </source>
</reference>
<dbReference type="Proteomes" id="UP000285530">
    <property type="component" value="Unassembled WGS sequence"/>
</dbReference>
<evidence type="ECO:0000313" key="2">
    <source>
        <dbReference type="Proteomes" id="UP000285530"/>
    </source>
</evidence>
<sequence>MFAPPGIDGALFEDLFSLSPGQGDTLLPLLGIVGQFPRGLVLIGLLGIPFWGNIYHEGTAFKACAVLAL</sequence>